<dbReference type="Gene3D" id="1.25.40.10">
    <property type="entry name" value="Tetratricopeptide repeat domain"/>
    <property type="match status" value="1"/>
</dbReference>
<feature type="domain" description="CHAT" evidence="1">
    <location>
        <begin position="1291"/>
        <end position="1577"/>
    </location>
</feature>
<evidence type="ECO:0000313" key="2">
    <source>
        <dbReference type="EMBL" id="GAA2425405.1"/>
    </source>
</evidence>
<organism evidence="2 3">
    <name type="scientific">Streptomyces coeruleofuscus</name>
    <dbReference type="NCBI Taxonomy" id="66879"/>
    <lineage>
        <taxon>Bacteria</taxon>
        <taxon>Bacillati</taxon>
        <taxon>Actinomycetota</taxon>
        <taxon>Actinomycetes</taxon>
        <taxon>Kitasatosporales</taxon>
        <taxon>Streptomycetaceae</taxon>
        <taxon>Streptomyces</taxon>
    </lineage>
</organism>
<reference evidence="3" key="1">
    <citation type="journal article" date="2019" name="Int. J. Syst. Evol. Microbiol.">
        <title>The Global Catalogue of Microorganisms (GCM) 10K type strain sequencing project: providing services to taxonomists for standard genome sequencing and annotation.</title>
        <authorList>
            <consortium name="The Broad Institute Genomics Platform"/>
            <consortium name="The Broad Institute Genome Sequencing Center for Infectious Disease"/>
            <person name="Wu L."/>
            <person name="Ma J."/>
        </authorList>
    </citation>
    <scope>NUCLEOTIDE SEQUENCE [LARGE SCALE GENOMIC DNA]</scope>
    <source>
        <strain evidence="3">JCM 4358</strain>
    </source>
</reference>
<proteinExistence type="predicted"/>
<dbReference type="Pfam" id="PF12770">
    <property type="entry name" value="CHAT"/>
    <property type="match status" value="1"/>
</dbReference>
<gene>
    <name evidence="2" type="ORF">GCM10010255_79170</name>
</gene>
<protein>
    <recommendedName>
        <fullName evidence="1">CHAT domain-containing protein</fullName>
    </recommendedName>
</protein>
<evidence type="ECO:0000259" key="1">
    <source>
        <dbReference type="Pfam" id="PF12770"/>
    </source>
</evidence>
<dbReference type="EMBL" id="BAAASE010000016">
    <property type="protein sequence ID" value="GAA2425405.1"/>
    <property type="molecule type" value="Genomic_DNA"/>
</dbReference>
<sequence length="1578" mass="172086">MGLDVLASMEARLRSFHADGDPGHLLGEKAQAEARALAAVLDSDSDLRCHVTLGLFHWYRSRVLSGHDTSEEGEKAQDLLLPCYVAGSALPAPLVPILAERSLRLFTERLDETFAGSAGPPPSVLVSAWARSLREAPSGPRDEIVARVLPTGGTYTPEQVDLLVDVGRAIVAATPPDHGDRARRLDALANALFGRFLSEDAEADLKAAYEAGRIAQEITASDVPPAPELTSRRRMVERLHLRRTARLQELDTAIEDARRALAAAEEAGRRACLYALATALDSRYRRTGSAADLQEAVDAYDELVRSTPAGYPRVLRVGEISDLAEAVSELYQLHRRRTDLDKSIDILTLLLHTTDEAGPLYSEVVGGLAGMLTTRHEITGIRGDIDAAVTLLETSARRLSASAPQVAQVLLLHGRVLELREERLSQPADLDSAIVLYRRASLVPGPDQTVRLNALAHLGSALRKRSQRSGSASDIDASVSACRQSVEEAPPGHPLLASLRTNLAASHNARYHLTGGVTDLDTEIEINRMLKDSARPEDPAYPLYFARLGNALAFRFHATDESSDLNEAIDVLRTGLERADDDSPHVAMLEHALRDTYRLRGNVTKDWRDLEAAAAATKSQPYVPTSADVPQREHLGYYIDEHGVVRLENNRWNGGLLPILMKVRETLADIPTTSPEWPYAQQLKKVLSEPPETLGGVPGVMKAVDDYGAALVPITVKQTTEGHLDFDAFVGELRAQFAHPVTRPYAELRIHTAIDMHEEMLQNLESGGHRYSYLALACARLALYEQSGHLSELDTALNAVRSAIAATPPGHHEQAAHHWFLADALRERYERTGEPEDLRGLITSLRHLARMLPTAGPVPGRLYFNLACAHQLAFERWGAERDRTEALRSLEHAQACLTAEDLDHELYRALRVWRSHEGLDSTSSLGLLDDVIVACRAVLGSLPDHDADRVACQSSLGELLRLRHARTGDRRSLDEAVEVSRCAVDPTVVPRAARAADLARLAVLLHHRYRTDEDDSDRTAAIDAYVRASAHLTAAPTVRIHAARDAADLLAPDNPREAARVLSTAVRLLPDTAPRQQARELRQSALSAFPGLVADAVALTLATGEADGQAPLRALTLLESGRAVLIGQALEVRGDVALLQQHHPALARRLVDIRSALHLADSDWEREEETAGGSPAPASRHGRHLVEELADVLREIRGQPGFASFAMPPTLKSLTAQAAQGPIVAFNISTYRSDALIITEGGVTNVELPALDHQAVRHQVRAFHRALRQTADAQLQPVQRRDAQDRLWEGLAWLWDNAAGPVLHHLRIRTTHRASTPWPRVWWVPGGLLGQLPLHAAGHHDDGPDAADRRTVMDRVVSSYSPSLRALDFSRARSRNHHRRPDKALVVSMPTTPGMDAPLAGAGLEADLLKALLPASLHLSAPTSAQVMTHVADYPIVHFACHALCHPTDPSHSMLLLADHEGAPMTVRRLNTLLLQQGRLAYLSACSTAATAADFLLDEAIHLTSAFQLAGFPHVIGTLWQVNDAAALRVATAFYGHLAQAGTGPDDVALALHKTVRDLRDRYPKLVSTWAAHLHTGA</sequence>
<dbReference type="InterPro" id="IPR024983">
    <property type="entry name" value="CHAT_dom"/>
</dbReference>
<evidence type="ECO:0000313" key="3">
    <source>
        <dbReference type="Proteomes" id="UP001499986"/>
    </source>
</evidence>
<accession>A0ABP5WHA3</accession>
<comment type="caution">
    <text evidence="2">The sequence shown here is derived from an EMBL/GenBank/DDBJ whole genome shotgun (WGS) entry which is preliminary data.</text>
</comment>
<keyword evidence="3" id="KW-1185">Reference proteome</keyword>
<dbReference type="Proteomes" id="UP001499986">
    <property type="component" value="Unassembled WGS sequence"/>
</dbReference>
<name>A0ABP5WHA3_9ACTN</name>
<dbReference type="InterPro" id="IPR011990">
    <property type="entry name" value="TPR-like_helical_dom_sf"/>
</dbReference>